<proteinExistence type="predicted"/>
<organism evidence="3 4">
    <name type="scientific">Chitinophaga pinensis</name>
    <dbReference type="NCBI Taxonomy" id="79329"/>
    <lineage>
        <taxon>Bacteria</taxon>
        <taxon>Pseudomonadati</taxon>
        <taxon>Bacteroidota</taxon>
        <taxon>Chitinophagia</taxon>
        <taxon>Chitinophagales</taxon>
        <taxon>Chitinophagaceae</taxon>
        <taxon>Chitinophaga</taxon>
    </lineage>
</organism>
<keyword evidence="4" id="KW-1185">Reference proteome</keyword>
<feature type="signal peptide" evidence="1">
    <location>
        <begin position="1"/>
        <end position="20"/>
    </location>
</feature>
<feature type="domain" description="DUF3108" evidence="2">
    <location>
        <begin position="34"/>
        <end position="218"/>
    </location>
</feature>
<evidence type="ECO:0000313" key="4">
    <source>
        <dbReference type="Proteomes" id="UP000318815"/>
    </source>
</evidence>
<dbReference type="InterPro" id="IPR049279">
    <property type="entry name" value="DUF3108-like"/>
</dbReference>
<dbReference type="AlphaFoldDB" id="A0A5C6LSU3"/>
<reference evidence="3 4" key="1">
    <citation type="submission" date="2019-08" db="EMBL/GenBank/DDBJ databases">
        <title>Whole genome sequencing of chitin degrading bacteria Chitinophaga pinensis YS16.</title>
        <authorList>
            <person name="Singh R.P."/>
            <person name="Manchanda G."/>
            <person name="Maurya I.K."/>
            <person name="Joshi N.K."/>
            <person name="Srivastava A.K."/>
        </authorList>
    </citation>
    <scope>NUCLEOTIDE SEQUENCE [LARGE SCALE GENOMIC DNA]</scope>
    <source>
        <strain evidence="3 4">YS-16</strain>
    </source>
</reference>
<evidence type="ECO:0000256" key="1">
    <source>
        <dbReference type="SAM" id="SignalP"/>
    </source>
</evidence>
<evidence type="ECO:0000313" key="3">
    <source>
        <dbReference type="EMBL" id="TWV99716.1"/>
    </source>
</evidence>
<sequence>MKKSLFLIAALLAAVNVLFAQDCKNYYYLLNNAEVEMSMFDAKGTTVAKNVYKVLSVNKEGGSTVSDFTVTTKDAKGASLSSGKGKFKCTGGEIMIDMKMSLPNMPQLKDMKMESDGSAFLNYPATLKEGQTLPNGSFEMSGNANGMDISLQYQVTDRKVAGKEKITTAGGSWECYKITYKMNLGLKMMSMNMPVEMNATEWFAPGFGVVKTATFKDGNPVGHMEITSFKK</sequence>
<accession>A0A5C6LSU3</accession>
<feature type="chain" id="PRO_5022880307" description="DUF3108 domain-containing protein" evidence="1">
    <location>
        <begin position="21"/>
        <end position="231"/>
    </location>
</feature>
<protein>
    <recommendedName>
        <fullName evidence="2">DUF3108 domain-containing protein</fullName>
    </recommendedName>
</protein>
<dbReference type="OrthoDB" id="665223at2"/>
<dbReference type="Proteomes" id="UP000318815">
    <property type="component" value="Unassembled WGS sequence"/>
</dbReference>
<dbReference type="EMBL" id="VOHS01000013">
    <property type="protein sequence ID" value="TWV99716.1"/>
    <property type="molecule type" value="Genomic_DNA"/>
</dbReference>
<dbReference type="RefSeq" id="WP_146305835.1">
    <property type="nucleotide sequence ID" value="NZ_VOHS01000013.1"/>
</dbReference>
<dbReference type="Gene3D" id="2.40.360.20">
    <property type="match status" value="1"/>
</dbReference>
<dbReference type="Pfam" id="PF21347">
    <property type="entry name" value="DUF3108_like"/>
    <property type="match status" value="1"/>
</dbReference>
<name>A0A5C6LSU3_9BACT</name>
<evidence type="ECO:0000259" key="2">
    <source>
        <dbReference type="Pfam" id="PF21347"/>
    </source>
</evidence>
<keyword evidence="1" id="KW-0732">Signal</keyword>
<comment type="caution">
    <text evidence="3">The sequence shown here is derived from an EMBL/GenBank/DDBJ whole genome shotgun (WGS) entry which is preliminary data.</text>
</comment>
<gene>
    <name evidence="3" type="ORF">FEF09_14790</name>
</gene>